<dbReference type="PANTHER" id="PTHR12277:SF79">
    <property type="entry name" value="XAA-PRO DIPEPTIDYL-PEPTIDASE-RELATED"/>
    <property type="match status" value="1"/>
</dbReference>
<dbReference type="RefSeq" id="WP_380539786.1">
    <property type="nucleotide sequence ID" value="NZ_JBHFAB010000020.1"/>
</dbReference>
<reference evidence="2 3" key="1">
    <citation type="submission" date="2024-09" db="EMBL/GenBank/DDBJ databases">
        <authorList>
            <person name="Lee S.D."/>
        </authorList>
    </citation>
    <scope>NUCLEOTIDE SEQUENCE [LARGE SCALE GENOMIC DNA]</scope>
    <source>
        <strain evidence="2 3">N8-3</strain>
    </source>
</reference>
<gene>
    <name evidence="2" type="ORF">ACEZDE_24430</name>
</gene>
<evidence type="ECO:0000313" key="3">
    <source>
        <dbReference type="Proteomes" id="UP001592531"/>
    </source>
</evidence>
<protein>
    <submittedName>
        <fullName evidence="2">Alpha/beta hydrolase</fullName>
    </submittedName>
</protein>
<dbReference type="GO" id="GO:0016787">
    <property type="term" value="F:hydrolase activity"/>
    <property type="evidence" value="ECO:0007669"/>
    <property type="project" value="UniProtKB-KW"/>
</dbReference>
<proteinExistence type="predicted"/>
<dbReference type="Pfam" id="PF00326">
    <property type="entry name" value="Peptidase_S9"/>
    <property type="match status" value="1"/>
</dbReference>
<keyword evidence="2" id="KW-0378">Hydrolase</keyword>
<dbReference type="EMBL" id="JBHFAB010000020">
    <property type="protein sequence ID" value="MFC1419759.1"/>
    <property type="molecule type" value="Genomic_DNA"/>
</dbReference>
<dbReference type="SUPFAM" id="SSF53474">
    <property type="entry name" value="alpha/beta-Hydrolases"/>
    <property type="match status" value="1"/>
</dbReference>
<dbReference type="Gene3D" id="3.40.50.1820">
    <property type="entry name" value="alpha/beta hydrolase"/>
    <property type="match status" value="1"/>
</dbReference>
<sequence length="378" mass="39857">MRWGRAATVTALGAGSAALGAAAAALVAGRVASDFAVRPRGPAPAAAGGLKVHAVGGGRVELTRSWESQRPGRYALEWDGGRAAVGEVVGGTSQTVVRALEPVAAVGAGRLAVGDTVRITPLLFDGDPRTALGLEFDEFDIQGDLGPMPAWFLPGARDLCLIAVHGIGADRGQVLPLLPLFDRLRVPVLAVTYRNDRGAPRSPDGLGRLGAGEWPDVDAAIRFAGENGARRIVLFGWSVGATMALQAAVRSASRAAVCGLVLDSPVLDWRGTVRRQATRRGVPAPLAELGVRAAAGRVEVDPHVYDRIGLGEGLTAPVLLLHSADDTVSPVGHARQLAARREDLVLYEEFRDAEHAALWNTDQDRYERTLSRFLTPLL</sequence>
<evidence type="ECO:0000259" key="1">
    <source>
        <dbReference type="Pfam" id="PF00326"/>
    </source>
</evidence>
<dbReference type="InterPro" id="IPR029058">
    <property type="entry name" value="AB_hydrolase_fold"/>
</dbReference>
<dbReference type="Proteomes" id="UP001592531">
    <property type="component" value="Unassembled WGS sequence"/>
</dbReference>
<comment type="caution">
    <text evidence="2">The sequence shown here is derived from an EMBL/GenBank/DDBJ whole genome shotgun (WGS) entry which is preliminary data.</text>
</comment>
<evidence type="ECO:0000313" key="2">
    <source>
        <dbReference type="EMBL" id="MFC1419759.1"/>
    </source>
</evidence>
<feature type="domain" description="Peptidase S9 prolyl oligopeptidase catalytic" evidence="1">
    <location>
        <begin position="207"/>
        <end position="374"/>
    </location>
</feature>
<dbReference type="InterPro" id="IPR001375">
    <property type="entry name" value="Peptidase_S9_cat"/>
</dbReference>
<organism evidence="2 3">
    <name type="scientific">Streptacidiphilus cavernicola</name>
    <dbReference type="NCBI Taxonomy" id="3342716"/>
    <lineage>
        <taxon>Bacteria</taxon>
        <taxon>Bacillati</taxon>
        <taxon>Actinomycetota</taxon>
        <taxon>Actinomycetes</taxon>
        <taxon>Kitasatosporales</taxon>
        <taxon>Streptomycetaceae</taxon>
        <taxon>Streptacidiphilus</taxon>
    </lineage>
</organism>
<dbReference type="PANTHER" id="PTHR12277">
    <property type="entry name" value="ALPHA/BETA HYDROLASE DOMAIN-CONTAINING PROTEIN"/>
    <property type="match status" value="1"/>
</dbReference>
<keyword evidence="3" id="KW-1185">Reference proteome</keyword>
<accession>A0ABV6W182</accession>
<name>A0ABV6W182_9ACTN</name>